<name>E9FWL7_DAPPU</name>
<evidence type="ECO:0000313" key="1">
    <source>
        <dbReference type="EMBL" id="EFX88412.1"/>
    </source>
</evidence>
<evidence type="ECO:0000313" key="2">
    <source>
        <dbReference type="Proteomes" id="UP000000305"/>
    </source>
</evidence>
<dbReference type="EMBL" id="GL732526">
    <property type="protein sequence ID" value="EFX88412.1"/>
    <property type="molecule type" value="Genomic_DNA"/>
</dbReference>
<organism evidence="1 2">
    <name type="scientific">Daphnia pulex</name>
    <name type="common">Water flea</name>
    <dbReference type="NCBI Taxonomy" id="6669"/>
    <lineage>
        <taxon>Eukaryota</taxon>
        <taxon>Metazoa</taxon>
        <taxon>Ecdysozoa</taxon>
        <taxon>Arthropoda</taxon>
        <taxon>Crustacea</taxon>
        <taxon>Branchiopoda</taxon>
        <taxon>Diplostraca</taxon>
        <taxon>Cladocera</taxon>
        <taxon>Anomopoda</taxon>
        <taxon>Daphniidae</taxon>
        <taxon>Daphnia</taxon>
    </lineage>
</organism>
<reference evidence="1 2" key="1">
    <citation type="journal article" date="2011" name="Science">
        <title>The ecoresponsive genome of Daphnia pulex.</title>
        <authorList>
            <person name="Colbourne J.K."/>
            <person name="Pfrender M.E."/>
            <person name="Gilbert D."/>
            <person name="Thomas W.K."/>
            <person name="Tucker A."/>
            <person name="Oakley T.H."/>
            <person name="Tokishita S."/>
            <person name="Aerts A."/>
            <person name="Arnold G.J."/>
            <person name="Basu M.K."/>
            <person name="Bauer D.J."/>
            <person name="Caceres C.E."/>
            <person name="Carmel L."/>
            <person name="Casola C."/>
            <person name="Choi J.H."/>
            <person name="Detter J.C."/>
            <person name="Dong Q."/>
            <person name="Dusheyko S."/>
            <person name="Eads B.D."/>
            <person name="Frohlich T."/>
            <person name="Geiler-Samerotte K.A."/>
            <person name="Gerlach D."/>
            <person name="Hatcher P."/>
            <person name="Jogdeo S."/>
            <person name="Krijgsveld J."/>
            <person name="Kriventseva E.V."/>
            <person name="Kultz D."/>
            <person name="Laforsch C."/>
            <person name="Lindquist E."/>
            <person name="Lopez J."/>
            <person name="Manak J.R."/>
            <person name="Muller J."/>
            <person name="Pangilinan J."/>
            <person name="Patwardhan R.P."/>
            <person name="Pitluck S."/>
            <person name="Pritham E.J."/>
            <person name="Rechtsteiner A."/>
            <person name="Rho M."/>
            <person name="Rogozin I.B."/>
            <person name="Sakarya O."/>
            <person name="Salamov A."/>
            <person name="Schaack S."/>
            <person name="Shapiro H."/>
            <person name="Shiga Y."/>
            <person name="Skalitzky C."/>
            <person name="Smith Z."/>
            <person name="Souvorov A."/>
            <person name="Sung W."/>
            <person name="Tang Z."/>
            <person name="Tsuchiya D."/>
            <person name="Tu H."/>
            <person name="Vos H."/>
            <person name="Wang M."/>
            <person name="Wolf Y.I."/>
            <person name="Yamagata H."/>
            <person name="Yamada T."/>
            <person name="Ye Y."/>
            <person name="Shaw J.R."/>
            <person name="Andrews J."/>
            <person name="Crease T.J."/>
            <person name="Tang H."/>
            <person name="Lucas S.M."/>
            <person name="Robertson H.M."/>
            <person name="Bork P."/>
            <person name="Koonin E.V."/>
            <person name="Zdobnov E.M."/>
            <person name="Grigoriev I.V."/>
            <person name="Lynch M."/>
            <person name="Boore J.L."/>
        </authorList>
    </citation>
    <scope>NUCLEOTIDE SEQUENCE [LARGE SCALE GENOMIC DNA]</scope>
</reference>
<dbReference type="HOGENOM" id="CLU_685630_0_0_1"/>
<dbReference type="Proteomes" id="UP000000305">
    <property type="component" value="Unassembled WGS sequence"/>
</dbReference>
<dbReference type="InParanoid" id="E9FWL7"/>
<keyword evidence="2" id="KW-1185">Reference proteome</keyword>
<protein>
    <submittedName>
        <fullName evidence="1">Uncharacterized protein</fullName>
    </submittedName>
</protein>
<accession>E9FWL7</accession>
<dbReference type="KEGG" id="dpx:DAPPUDRAFT_234437"/>
<sequence length="402" mass="45498">MTNRSPAKRPCTLLSSSLTRCGKHECYEFRVWGQWSWRWLLLLAFCNVLISVWNNSSGFWGILTHTQSYISIILPRATLPWVDYYTDAPKYYTTKAMEYCTTTYHGEKRRKISRVVISDTATATAMPRLMPECCTEGTNFYTTKAPEYYTETYAAPAYYTEAPQYYTTKALEYYTTTYHVNNGVVLLLGVVSSMAGSTTGVPMSPGYGGYQSTILPCSLTIKHKLPLLQLTTLRIPSAPPSRLQIITPQLMLPQTTTLNLHYQMVEYYVEAPKFYITKAPEYKNGRILHRSNHGTLWRCAIVNVATVTVGSTTGVPISPGYGGREHIATTGYYTEALQVLHHKGSKTLHHDLCCPDVTTQKLRSIFIPRASLPSPRRLLNNNVNTFLLYEGLQYYATKAPEY</sequence>
<gene>
    <name evidence="1" type="ORF">DAPPUDRAFT_234437</name>
</gene>
<dbReference type="PANTHER" id="PTHR23263:SF124">
    <property type="entry name" value="SMALL PROLINE-RICH PROTEIN 3"/>
    <property type="match status" value="1"/>
</dbReference>
<dbReference type="PANTHER" id="PTHR23263">
    <property type="entry name" value="SMALL PROLINE-RICH PROTEIN"/>
    <property type="match status" value="1"/>
</dbReference>
<proteinExistence type="predicted"/>
<dbReference type="AlphaFoldDB" id="E9FWL7"/>
<dbReference type="PhylomeDB" id="E9FWL7"/>